<protein>
    <recommendedName>
        <fullName evidence="2">Xylose isomerase-like TIM barrel domain-containing protein</fullName>
    </recommendedName>
</protein>
<dbReference type="PANTHER" id="PTHR12110">
    <property type="entry name" value="HYDROXYPYRUVATE ISOMERASE"/>
    <property type="match status" value="1"/>
</dbReference>
<dbReference type="InterPro" id="IPR013022">
    <property type="entry name" value="Xyl_isomerase-like_TIM-brl"/>
</dbReference>
<sequence length="317" mass="34491">MAVVVDASAPGVESSRSSSAVSLGIYEKALRNPRSPRDWDRFFAEAAGAGFSFVDLSVDETPSRRARLAWPASLRRQVRDSAAHAGVRLGGLCLSAHRGIGPGSADPAVRAEAAAIYRDGIRLAHDLGMSVLQVVGYYAYYEEPDQGQRRRWVDVLAQAVALAAREGVILGIENVDGHDITSIGAAMRVVEEIGSPWLQLYPDIGNLAEQQLDTRAELAVGAGRMVALHVKDVRVGEPRRVPFGEGIAQFDVAFSELARQDWCGRLMLEMWNDDADDSAVVAARSRDLVALWLADAGIPVVHDERRRPRRTVRSDDA</sequence>
<keyword evidence="4" id="KW-1185">Reference proteome</keyword>
<dbReference type="KEGG" id="lxy:O159_25570"/>
<dbReference type="Gene3D" id="3.20.20.150">
    <property type="entry name" value="Divalent-metal-dependent TIM barrel enzymes"/>
    <property type="match status" value="1"/>
</dbReference>
<evidence type="ECO:0000256" key="1">
    <source>
        <dbReference type="ARBA" id="ARBA00023277"/>
    </source>
</evidence>
<dbReference type="EMBL" id="CP006734">
    <property type="protein sequence ID" value="AGW42488.1"/>
    <property type="molecule type" value="Genomic_DNA"/>
</dbReference>
<evidence type="ECO:0000313" key="4">
    <source>
        <dbReference type="Proteomes" id="UP000016743"/>
    </source>
</evidence>
<dbReference type="Proteomes" id="UP000016743">
    <property type="component" value="Chromosome"/>
</dbReference>
<dbReference type="PATRIC" id="fig|1389489.3.peg.2454"/>
<dbReference type="OrthoDB" id="9787068at2"/>
<feature type="domain" description="Xylose isomerase-like TIM barrel" evidence="2">
    <location>
        <begin position="43"/>
        <end position="277"/>
    </location>
</feature>
<gene>
    <name evidence="3" type="ORF">O159_25570</name>
</gene>
<dbReference type="NCBIfam" id="NF009689">
    <property type="entry name" value="PRK13210.1"/>
    <property type="match status" value="1"/>
</dbReference>
<dbReference type="PANTHER" id="PTHR12110:SF53">
    <property type="entry name" value="BLR5974 PROTEIN"/>
    <property type="match status" value="1"/>
</dbReference>
<dbReference type="InterPro" id="IPR036237">
    <property type="entry name" value="Xyl_isomerase-like_sf"/>
</dbReference>
<dbReference type="AlphaFoldDB" id="U3PFQ5"/>
<dbReference type="STRING" id="1389489.O159_25570"/>
<dbReference type="InterPro" id="IPR050312">
    <property type="entry name" value="IolE/XylAMocC-like"/>
</dbReference>
<accession>U3PFQ5</accession>
<proteinExistence type="predicted"/>
<evidence type="ECO:0000313" key="3">
    <source>
        <dbReference type="EMBL" id="AGW42488.1"/>
    </source>
</evidence>
<dbReference type="eggNOG" id="COG3623">
    <property type="taxonomic scope" value="Bacteria"/>
</dbReference>
<dbReference type="Pfam" id="PF01261">
    <property type="entry name" value="AP_endonuc_2"/>
    <property type="match status" value="1"/>
</dbReference>
<reference evidence="3 4" key="1">
    <citation type="journal article" date="2013" name="Genome Announc.">
        <title>Complete Genome Sequence of Leifsonia xyli subsp. cynodontis Strain DSM46306, a Gram-Positive Bacterial Pathogen of Grasses.</title>
        <authorList>
            <person name="Monteiro-Vitorello C.B."/>
            <person name="Zerillo M.M."/>
            <person name="Van Sluys M.A."/>
            <person name="Camargo L.E."/>
            <person name="Kitajima J.P."/>
        </authorList>
    </citation>
    <scope>NUCLEOTIDE SEQUENCE [LARGE SCALE GENOMIC DNA]</scope>
    <source>
        <strain evidence="3 4">DSM 46306</strain>
    </source>
</reference>
<name>U3PFQ5_LEIXC</name>
<evidence type="ECO:0000259" key="2">
    <source>
        <dbReference type="Pfam" id="PF01261"/>
    </source>
</evidence>
<keyword evidence="1" id="KW-0119">Carbohydrate metabolism</keyword>
<organism evidence="3 4">
    <name type="scientific">Leifsonia xyli subsp. cynodontis DSM 46306</name>
    <dbReference type="NCBI Taxonomy" id="1389489"/>
    <lineage>
        <taxon>Bacteria</taxon>
        <taxon>Bacillati</taxon>
        <taxon>Actinomycetota</taxon>
        <taxon>Actinomycetes</taxon>
        <taxon>Micrococcales</taxon>
        <taxon>Microbacteriaceae</taxon>
        <taxon>Leifsonia</taxon>
    </lineage>
</organism>
<dbReference type="SUPFAM" id="SSF51658">
    <property type="entry name" value="Xylose isomerase-like"/>
    <property type="match status" value="1"/>
</dbReference>
<dbReference type="HOGENOM" id="CLU_082738_0_0_11"/>